<accession>A0ABD2APL7</accession>
<sequence>MDVEYLVNEPKRSVRIKRFYLDGDKDGRTPLEISASCSRSTDYEDAGRRDRLEEHRDLEAPQDSRICLANAETCHGYETSTFRVPFNIGDTNLKDSFSRSFRKNLSRTSSRFLTSRRENNVWSSTLSIDDNRRSCSKVRGHLRRDENNTQASDQVGLPECRLQAS</sequence>
<protein>
    <submittedName>
        <fullName evidence="2">Uncharacterized protein</fullName>
    </submittedName>
</protein>
<dbReference type="EMBL" id="JAUDFV010000141">
    <property type="protein sequence ID" value="KAL2722561.1"/>
    <property type="molecule type" value="Genomic_DNA"/>
</dbReference>
<keyword evidence="3" id="KW-1185">Reference proteome</keyword>
<name>A0ABD2APL7_VESSQ</name>
<evidence type="ECO:0000313" key="3">
    <source>
        <dbReference type="Proteomes" id="UP001607302"/>
    </source>
</evidence>
<reference evidence="2 3" key="1">
    <citation type="journal article" date="2024" name="Ann. Entomol. Soc. Am.">
        <title>Genomic analyses of the southern and eastern yellowjacket wasps (Hymenoptera: Vespidae) reveal evolutionary signatures of social life.</title>
        <authorList>
            <person name="Catto M.A."/>
            <person name="Caine P.B."/>
            <person name="Orr S.E."/>
            <person name="Hunt B.G."/>
            <person name="Goodisman M.A.D."/>
        </authorList>
    </citation>
    <scope>NUCLEOTIDE SEQUENCE [LARGE SCALE GENOMIC DNA]</scope>
    <source>
        <strain evidence="2">233</strain>
        <tissue evidence="2">Head and thorax</tissue>
    </source>
</reference>
<dbReference type="Proteomes" id="UP001607302">
    <property type="component" value="Unassembled WGS sequence"/>
</dbReference>
<feature type="region of interest" description="Disordered" evidence="1">
    <location>
        <begin position="144"/>
        <end position="165"/>
    </location>
</feature>
<dbReference type="AlphaFoldDB" id="A0ABD2APL7"/>
<proteinExistence type="predicted"/>
<evidence type="ECO:0000256" key="1">
    <source>
        <dbReference type="SAM" id="MobiDB-lite"/>
    </source>
</evidence>
<organism evidence="2 3">
    <name type="scientific">Vespula squamosa</name>
    <name type="common">Southern yellow jacket</name>
    <name type="synonym">Wasp</name>
    <dbReference type="NCBI Taxonomy" id="30214"/>
    <lineage>
        <taxon>Eukaryota</taxon>
        <taxon>Metazoa</taxon>
        <taxon>Ecdysozoa</taxon>
        <taxon>Arthropoda</taxon>
        <taxon>Hexapoda</taxon>
        <taxon>Insecta</taxon>
        <taxon>Pterygota</taxon>
        <taxon>Neoptera</taxon>
        <taxon>Endopterygota</taxon>
        <taxon>Hymenoptera</taxon>
        <taxon>Apocrita</taxon>
        <taxon>Aculeata</taxon>
        <taxon>Vespoidea</taxon>
        <taxon>Vespidae</taxon>
        <taxon>Vespinae</taxon>
        <taxon>Vespula</taxon>
    </lineage>
</organism>
<evidence type="ECO:0000313" key="2">
    <source>
        <dbReference type="EMBL" id="KAL2722561.1"/>
    </source>
</evidence>
<comment type="caution">
    <text evidence="2">The sequence shown here is derived from an EMBL/GenBank/DDBJ whole genome shotgun (WGS) entry which is preliminary data.</text>
</comment>
<gene>
    <name evidence="2" type="ORF">V1478_009424</name>
</gene>